<proteinExistence type="predicted"/>
<evidence type="ECO:0000313" key="1">
    <source>
        <dbReference type="EMBL" id="CAH2004740.1"/>
    </source>
</evidence>
<evidence type="ECO:0000313" key="2">
    <source>
        <dbReference type="Proteomes" id="UP001152888"/>
    </source>
</evidence>
<accession>A0A9P0M4H8</accession>
<reference evidence="1" key="1">
    <citation type="submission" date="2022-03" db="EMBL/GenBank/DDBJ databases">
        <authorList>
            <person name="Sayadi A."/>
        </authorList>
    </citation>
    <scope>NUCLEOTIDE SEQUENCE</scope>
</reference>
<dbReference type="GO" id="GO:0098609">
    <property type="term" value="P:cell-cell adhesion"/>
    <property type="evidence" value="ECO:0007669"/>
    <property type="project" value="TreeGrafter"/>
</dbReference>
<dbReference type="InterPro" id="IPR028994">
    <property type="entry name" value="Integrin_alpha_N"/>
</dbReference>
<dbReference type="Proteomes" id="UP001152888">
    <property type="component" value="Unassembled WGS sequence"/>
</dbReference>
<dbReference type="GO" id="GO:0009897">
    <property type="term" value="C:external side of plasma membrane"/>
    <property type="evidence" value="ECO:0007669"/>
    <property type="project" value="TreeGrafter"/>
</dbReference>
<comment type="caution">
    <text evidence="1">The sequence shown here is derived from an EMBL/GenBank/DDBJ whole genome shotgun (WGS) entry which is preliminary data.</text>
</comment>
<dbReference type="GO" id="GO:0008305">
    <property type="term" value="C:integrin complex"/>
    <property type="evidence" value="ECO:0007669"/>
    <property type="project" value="TreeGrafter"/>
</dbReference>
<dbReference type="SUPFAM" id="SSF69318">
    <property type="entry name" value="Integrin alpha N-terminal domain"/>
    <property type="match status" value="1"/>
</dbReference>
<sequence>MVYRGGAVYRCSARGDSSCEEVPFDRQNNAYYRDSMLDDKSQRWLGATLSSSGVTDGPVVACAPRYIWFTKDLNRRDPVGTCFVSNGAFNSFEEYSPCRTSSVSARAIIRSLSTSRRFRCLVLIKTREEKPISHN</sequence>
<gene>
    <name evidence="1" type="ORF">ACAOBT_LOCUS28168</name>
</gene>
<dbReference type="EMBL" id="CAKOFQ010007606">
    <property type="protein sequence ID" value="CAH2004740.1"/>
    <property type="molecule type" value="Genomic_DNA"/>
</dbReference>
<dbReference type="GO" id="GO:0033627">
    <property type="term" value="P:cell adhesion mediated by integrin"/>
    <property type="evidence" value="ECO:0007669"/>
    <property type="project" value="TreeGrafter"/>
</dbReference>
<organism evidence="1 2">
    <name type="scientific">Acanthoscelides obtectus</name>
    <name type="common">Bean weevil</name>
    <name type="synonym">Bruchus obtectus</name>
    <dbReference type="NCBI Taxonomy" id="200917"/>
    <lineage>
        <taxon>Eukaryota</taxon>
        <taxon>Metazoa</taxon>
        <taxon>Ecdysozoa</taxon>
        <taxon>Arthropoda</taxon>
        <taxon>Hexapoda</taxon>
        <taxon>Insecta</taxon>
        <taxon>Pterygota</taxon>
        <taxon>Neoptera</taxon>
        <taxon>Endopterygota</taxon>
        <taxon>Coleoptera</taxon>
        <taxon>Polyphaga</taxon>
        <taxon>Cucujiformia</taxon>
        <taxon>Chrysomeloidea</taxon>
        <taxon>Chrysomelidae</taxon>
        <taxon>Bruchinae</taxon>
        <taxon>Bruchini</taxon>
        <taxon>Acanthoscelides</taxon>
    </lineage>
</organism>
<protein>
    <submittedName>
        <fullName evidence="1">Uncharacterized protein</fullName>
    </submittedName>
</protein>
<keyword evidence="2" id="KW-1185">Reference proteome</keyword>
<dbReference type="Gene3D" id="2.130.10.130">
    <property type="entry name" value="Integrin alpha, N-terminal"/>
    <property type="match status" value="1"/>
</dbReference>
<dbReference type="GO" id="GO:0005178">
    <property type="term" value="F:integrin binding"/>
    <property type="evidence" value="ECO:0007669"/>
    <property type="project" value="TreeGrafter"/>
</dbReference>
<name>A0A9P0M4H8_ACAOB</name>
<dbReference type="OrthoDB" id="5317514at2759"/>
<dbReference type="PANTHER" id="PTHR23220:SF133">
    <property type="entry name" value="INTEGRIN ALPHA-PS2"/>
    <property type="match status" value="1"/>
</dbReference>
<dbReference type="AlphaFoldDB" id="A0A9P0M4H8"/>
<dbReference type="GO" id="GO:0007160">
    <property type="term" value="P:cell-matrix adhesion"/>
    <property type="evidence" value="ECO:0007669"/>
    <property type="project" value="TreeGrafter"/>
</dbReference>
<dbReference type="PANTHER" id="PTHR23220">
    <property type="entry name" value="INTEGRIN ALPHA"/>
    <property type="match status" value="1"/>
</dbReference>
<dbReference type="GO" id="GO:0007229">
    <property type="term" value="P:integrin-mediated signaling pathway"/>
    <property type="evidence" value="ECO:0007669"/>
    <property type="project" value="TreeGrafter"/>
</dbReference>